<keyword evidence="1" id="KW-0406">Ion transport</keyword>
<evidence type="ECO:0000256" key="1">
    <source>
        <dbReference type="ARBA" id="ARBA00023286"/>
    </source>
</evidence>
<accession>A0A2N9GRB6</accession>
<keyword evidence="2" id="KW-0407">Ion channel</keyword>
<name>A0A2N9GRB6_FAGSY</name>
<reference evidence="4" key="1">
    <citation type="submission" date="2018-02" db="EMBL/GenBank/DDBJ databases">
        <authorList>
            <person name="Cohen D.B."/>
            <person name="Kent A.D."/>
        </authorList>
    </citation>
    <scope>NUCLEOTIDE SEQUENCE</scope>
</reference>
<dbReference type="PANTHER" id="PTHR45651:SF12">
    <property type="entry name" value="CYCLIC NUCLEOTIDE-GATED ION CHANNEL 15-RELATED"/>
    <property type="match status" value="1"/>
</dbReference>
<dbReference type="InterPro" id="IPR014710">
    <property type="entry name" value="RmlC-like_jellyroll"/>
</dbReference>
<organism evidence="4">
    <name type="scientific">Fagus sylvatica</name>
    <name type="common">Beechnut</name>
    <dbReference type="NCBI Taxonomy" id="28930"/>
    <lineage>
        <taxon>Eukaryota</taxon>
        <taxon>Viridiplantae</taxon>
        <taxon>Streptophyta</taxon>
        <taxon>Embryophyta</taxon>
        <taxon>Tracheophyta</taxon>
        <taxon>Spermatophyta</taxon>
        <taxon>Magnoliopsida</taxon>
        <taxon>eudicotyledons</taxon>
        <taxon>Gunneridae</taxon>
        <taxon>Pentapetalae</taxon>
        <taxon>rosids</taxon>
        <taxon>fabids</taxon>
        <taxon>Fagales</taxon>
        <taxon>Fagaceae</taxon>
        <taxon>Fagus</taxon>
    </lineage>
</organism>
<dbReference type="SUPFAM" id="SSF51206">
    <property type="entry name" value="cAMP-binding domain-like"/>
    <property type="match status" value="1"/>
</dbReference>
<dbReference type="GO" id="GO:0016020">
    <property type="term" value="C:membrane"/>
    <property type="evidence" value="ECO:0007669"/>
    <property type="project" value="UniProtKB-SubCell"/>
</dbReference>
<evidence type="ECO:0008006" key="5">
    <source>
        <dbReference type="Google" id="ProtNLM"/>
    </source>
</evidence>
<dbReference type="InterPro" id="IPR018490">
    <property type="entry name" value="cNMP-bd_dom_sf"/>
</dbReference>
<keyword evidence="1" id="KW-1071">Ligand-gated ion channel</keyword>
<dbReference type="GO" id="GO:0034220">
    <property type="term" value="P:monoatomic ion transmembrane transport"/>
    <property type="evidence" value="ECO:0007669"/>
    <property type="project" value="UniProtKB-KW"/>
</dbReference>
<evidence type="ECO:0000313" key="4">
    <source>
        <dbReference type="EMBL" id="SPD02182.1"/>
    </source>
</evidence>
<gene>
    <name evidence="4" type="ORF">FSB_LOCUS30064</name>
</gene>
<dbReference type="AlphaFoldDB" id="A0A2N9GRB6"/>
<dbReference type="PANTHER" id="PTHR45651">
    <property type="entry name" value="CYCLIC NUCLEOTIDE-GATED ION CHANNEL 15-RELATED-RELATED"/>
    <property type="match status" value="1"/>
</dbReference>
<sequence>MDETMLDAVCERLKPALCTNMTCSLCAKVTLVNHMLFIIQGHLESYTNDGGRSGFFNSIRLGSGDFCGKELLTWALDPQPNVILPSSTRAAAWRRYKKPKEMDEHEFSASGRPLKASFWTKYAELLIKETRSRRFVLNSAGSIPSDNVSSPQKPVEVDFD</sequence>
<dbReference type="EMBL" id="OIVN01002270">
    <property type="protein sequence ID" value="SPD02182.1"/>
    <property type="molecule type" value="Genomic_DNA"/>
</dbReference>
<feature type="compositionally biased region" description="Polar residues" evidence="3">
    <location>
        <begin position="141"/>
        <end position="152"/>
    </location>
</feature>
<protein>
    <recommendedName>
        <fullName evidence="5">Cyclic nucleotide-binding domain-containing protein</fullName>
    </recommendedName>
</protein>
<keyword evidence="1" id="KW-0813">Transport</keyword>
<dbReference type="Gene3D" id="2.60.120.10">
    <property type="entry name" value="Jelly Rolls"/>
    <property type="match status" value="1"/>
</dbReference>
<feature type="region of interest" description="Disordered" evidence="3">
    <location>
        <begin position="141"/>
        <end position="160"/>
    </location>
</feature>
<proteinExistence type="predicted"/>
<evidence type="ECO:0000256" key="2">
    <source>
        <dbReference type="ARBA" id="ARBA00023303"/>
    </source>
</evidence>
<evidence type="ECO:0000256" key="3">
    <source>
        <dbReference type="SAM" id="MobiDB-lite"/>
    </source>
</evidence>